<dbReference type="CDD" id="cd02801">
    <property type="entry name" value="DUS_like_FMN"/>
    <property type="match status" value="1"/>
</dbReference>
<evidence type="ECO:0000313" key="30">
    <source>
        <dbReference type="RefSeq" id="XP_033354594.1"/>
    </source>
</evidence>
<protein>
    <recommendedName>
        <fullName evidence="22">Palmitoyltransferase</fullName>
        <ecNumber evidence="22">2.3.1.225</ecNumber>
    </recommendedName>
</protein>
<dbReference type="Proteomes" id="UP000504631">
    <property type="component" value="Unplaced"/>
</dbReference>
<proteinExistence type="inferred from homology"/>
<keyword evidence="10" id="KW-0521">NADP</keyword>
<dbReference type="GO" id="GO:0050660">
    <property type="term" value="F:flavin adenine dinucleotide binding"/>
    <property type="evidence" value="ECO:0007669"/>
    <property type="project" value="InterPro"/>
</dbReference>
<comment type="catalytic activity">
    <reaction evidence="18">
        <text>5,6-dihydrouridine(16) in tRNA + NADP(+) = uridine(16) in tRNA + NADPH + H(+)</text>
        <dbReference type="Rhea" id="RHEA:53376"/>
        <dbReference type="Rhea" id="RHEA-COMP:13543"/>
        <dbReference type="Rhea" id="RHEA-COMP:13544"/>
        <dbReference type="ChEBI" id="CHEBI:15378"/>
        <dbReference type="ChEBI" id="CHEBI:57783"/>
        <dbReference type="ChEBI" id="CHEBI:58349"/>
        <dbReference type="ChEBI" id="CHEBI:65315"/>
        <dbReference type="ChEBI" id="CHEBI:74443"/>
        <dbReference type="EC" id="1.3.1.88"/>
    </reaction>
    <physiologicalReaction direction="right-to-left" evidence="18">
        <dbReference type="Rhea" id="RHEA:53378"/>
    </physiologicalReaction>
</comment>
<evidence type="ECO:0000256" key="22">
    <source>
        <dbReference type="RuleBase" id="RU079119"/>
    </source>
</evidence>
<evidence type="ECO:0000256" key="6">
    <source>
        <dbReference type="ARBA" id="ARBA00022630"/>
    </source>
</evidence>
<feature type="domain" description="DUS-like FMN-binding" evidence="23">
    <location>
        <begin position="384"/>
        <end position="621"/>
    </location>
</feature>
<dbReference type="AlphaFoldDB" id="A0A6J3KMZ3"/>
<dbReference type="RefSeq" id="XP_033354593.1">
    <property type="nucleotide sequence ID" value="XM_033498702.1"/>
</dbReference>
<evidence type="ECO:0000256" key="20">
    <source>
        <dbReference type="ARBA" id="ARBA00049467"/>
    </source>
</evidence>
<evidence type="ECO:0000256" key="8">
    <source>
        <dbReference type="ARBA" id="ARBA00022692"/>
    </source>
</evidence>
<keyword evidence="22" id="KW-0808">Transferase</keyword>
<feature type="transmembrane region" description="Helical" evidence="22">
    <location>
        <begin position="278"/>
        <end position="299"/>
    </location>
</feature>
<dbReference type="KEGG" id="bvk:117236071"/>
<evidence type="ECO:0000256" key="11">
    <source>
        <dbReference type="ARBA" id="ARBA00022989"/>
    </source>
</evidence>
<evidence type="ECO:0000313" key="27">
    <source>
        <dbReference type="RefSeq" id="XP_033354591.1"/>
    </source>
</evidence>
<dbReference type="PANTHER" id="PTHR11082">
    <property type="entry name" value="TRNA-DIHYDROURIDINE SYNTHASE"/>
    <property type="match status" value="1"/>
</dbReference>
<dbReference type="GO" id="GO:0016020">
    <property type="term" value="C:membrane"/>
    <property type="evidence" value="ECO:0007669"/>
    <property type="project" value="UniProtKB-SubCell"/>
</dbReference>
<comment type="function">
    <text evidence="21">Catalyzes the synthesis of dihydrouridine, a modified base found in the D-loop of most tRNAs. Specifically modifies U16 and U17 in cytoplasmic tRNAs. Affects the level of some mature tRNA and thereby the total cellular translation.</text>
</comment>
<comment type="catalytic activity">
    <reaction evidence="19">
        <text>5,6-dihydrouridine(16) in tRNA + NAD(+) = uridine(16) in tRNA + NADH + H(+)</text>
        <dbReference type="Rhea" id="RHEA:53380"/>
        <dbReference type="Rhea" id="RHEA-COMP:13543"/>
        <dbReference type="Rhea" id="RHEA-COMP:13544"/>
        <dbReference type="ChEBI" id="CHEBI:15378"/>
        <dbReference type="ChEBI" id="CHEBI:57540"/>
        <dbReference type="ChEBI" id="CHEBI:57945"/>
        <dbReference type="ChEBI" id="CHEBI:65315"/>
        <dbReference type="ChEBI" id="CHEBI:74443"/>
        <dbReference type="EC" id="1.3.1.88"/>
    </reaction>
    <physiologicalReaction direction="right-to-left" evidence="19">
        <dbReference type="Rhea" id="RHEA:53382"/>
    </physiologicalReaction>
</comment>
<dbReference type="RefSeq" id="XP_033354590.1">
    <property type="nucleotide sequence ID" value="XM_033498699.1"/>
</dbReference>
<comment type="similarity">
    <text evidence="16">Belongs to the Dus family. Dus1 subfamily.</text>
</comment>
<evidence type="ECO:0000256" key="3">
    <source>
        <dbReference type="ARBA" id="ARBA00004141"/>
    </source>
</evidence>
<keyword evidence="6" id="KW-0285">Flavoprotein</keyword>
<dbReference type="Pfam" id="PF01529">
    <property type="entry name" value="DHHC"/>
    <property type="match status" value="1"/>
</dbReference>
<dbReference type="GeneID" id="117236071"/>
<evidence type="ECO:0000256" key="15">
    <source>
        <dbReference type="ARBA" id="ARBA00023242"/>
    </source>
</evidence>
<evidence type="ECO:0000259" key="23">
    <source>
        <dbReference type="Pfam" id="PF01207"/>
    </source>
</evidence>
<evidence type="ECO:0000256" key="5">
    <source>
        <dbReference type="ARBA" id="ARBA00022490"/>
    </source>
</evidence>
<evidence type="ECO:0000259" key="24">
    <source>
        <dbReference type="Pfam" id="PF01529"/>
    </source>
</evidence>
<dbReference type="FunFam" id="3.20.20.70:FF:000081">
    <property type="entry name" value="Dihydrouridine synthase 1 like"/>
    <property type="match status" value="1"/>
</dbReference>
<evidence type="ECO:0000256" key="13">
    <source>
        <dbReference type="ARBA" id="ARBA00023027"/>
    </source>
</evidence>
<dbReference type="GO" id="GO:0019706">
    <property type="term" value="F:protein-cysteine S-palmitoyltransferase activity"/>
    <property type="evidence" value="ECO:0007669"/>
    <property type="project" value="UniProtKB-EC"/>
</dbReference>
<comment type="catalytic activity">
    <reaction evidence="17">
        <text>5,6-dihydrouridine(17) in tRNA + NAD(+) = uridine(17) in tRNA + NADH + H(+)</text>
        <dbReference type="Rhea" id="RHEA:53372"/>
        <dbReference type="Rhea" id="RHEA-COMP:13541"/>
        <dbReference type="Rhea" id="RHEA-COMP:13542"/>
        <dbReference type="ChEBI" id="CHEBI:15378"/>
        <dbReference type="ChEBI" id="CHEBI:57540"/>
        <dbReference type="ChEBI" id="CHEBI:57945"/>
        <dbReference type="ChEBI" id="CHEBI:65315"/>
        <dbReference type="ChEBI" id="CHEBI:74443"/>
        <dbReference type="EC" id="1.3.1.88"/>
    </reaction>
    <physiologicalReaction direction="right-to-left" evidence="17">
        <dbReference type="Rhea" id="RHEA:53374"/>
    </physiologicalReaction>
</comment>
<evidence type="ECO:0000256" key="16">
    <source>
        <dbReference type="ARBA" id="ARBA00038313"/>
    </source>
</evidence>
<dbReference type="RefSeq" id="XP_033354594.1">
    <property type="nucleotide sequence ID" value="XM_033498703.1"/>
</dbReference>
<evidence type="ECO:0000256" key="7">
    <source>
        <dbReference type="ARBA" id="ARBA00022643"/>
    </source>
</evidence>
<organism evidence="25 29">
    <name type="scientific">Bombus vosnesenskii</name>
    <dbReference type="NCBI Taxonomy" id="207650"/>
    <lineage>
        <taxon>Eukaryota</taxon>
        <taxon>Metazoa</taxon>
        <taxon>Ecdysozoa</taxon>
        <taxon>Arthropoda</taxon>
        <taxon>Hexapoda</taxon>
        <taxon>Insecta</taxon>
        <taxon>Pterygota</taxon>
        <taxon>Neoptera</taxon>
        <taxon>Endopterygota</taxon>
        <taxon>Hymenoptera</taxon>
        <taxon>Apocrita</taxon>
        <taxon>Aculeata</taxon>
        <taxon>Apoidea</taxon>
        <taxon>Anthophila</taxon>
        <taxon>Apidae</taxon>
        <taxon>Bombus</taxon>
        <taxon>Pyrobombus</taxon>
    </lineage>
</organism>
<evidence type="ECO:0000313" key="25">
    <source>
        <dbReference type="Proteomes" id="UP000504631"/>
    </source>
</evidence>
<feature type="transmembrane region" description="Helical" evidence="22">
    <location>
        <begin position="74"/>
        <end position="97"/>
    </location>
</feature>
<evidence type="ECO:0000256" key="1">
    <source>
        <dbReference type="ARBA" id="ARBA00001917"/>
    </source>
</evidence>
<evidence type="ECO:0000256" key="14">
    <source>
        <dbReference type="ARBA" id="ARBA00023136"/>
    </source>
</evidence>
<evidence type="ECO:0000313" key="28">
    <source>
        <dbReference type="RefSeq" id="XP_033354592.1"/>
    </source>
</evidence>
<keyword evidence="12" id="KW-0560">Oxidoreductase</keyword>
<evidence type="ECO:0000256" key="21">
    <source>
        <dbReference type="ARBA" id="ARBA00053643"/>
    </source>
</evidence>
<keyword evidence="7" id="KW-0288">FMN</keyword>
<keyword evidence="5" id="KW-0963">Cytoplasm</keyword>
<comment type="cofactor">
    <cofactor evidence="1">
        <name>FMN</name>
        <dbReference type="ChEBI" id="CHEBI:58210"/>
    </cofactor>
</comment>
<evidence type="ECO:0000256" key="4">
    <source>
        <dbReference type="ARBA" id="ARBA00004496"/>
    </source>
</evidence>
<dbReference type="CTD" id="33190"/>
<evidence type="ECO:0000313" key="29">
    <source>
        <dbReference type="RefSeq" id="XP_033354593.1"/>
    </source>
</evidence>
<name>A0A6J3KMZ3_9HYME</name>
<keyword evidence="15" id="KW-0539">Nucleus</keyword>
<evidence type="ECO:0000256" key="18">
    <source>
        <dbReference type="ARBA" id="ARBA00047652"/>
    </source>
</evidence>
<accession>A0A6J3KMZ3</accession>
<dbReference type="Pfam" id="PF01207">
    <property type="entry name" value="Dus"/>
    <property type="match status" value="1"/>
</dbReference>
<keyword evidence="13" id="KW-0520">NAD</keyword>
<evidence type="ECO:0000256" key="10">
    <source>
        <dbReference type="ARBA" id="ARBA00022857"/>
    </source>
</evidence>
<dbReference type="PROSITE" id="PS01136">
    <property type="entry name" value="UPF0034"/>
    <property type="match status" value="1"/>
</dbReference>
<dbReference type="GO" id="GO:0005737">
    <property type="term" value="C:cytoplasm"/>
    <property type="evidence" value="ECO:0007669"/>
    <property type="project" value="UniProtKB-SubCell"/>
</dbReference>
<keyword evidence="11 22" id="KW-1133">Transmembrane helix</keyword>
<dbReference type="GO" id="GO:0017150">
    <property type="term" value="F:tRNA dihydrouridine synthase activity"/>
    <property type="evidence" value="ECO:0007669"/>
    <property type="project" value="InterPro"/>
</dbReference>
<evidence type="ECO:0000256" key="9">
    <source>
        <dbReference type="ARBA" id="ARBA00022694"/>
    </source>
</evidence>
<evidence type="ECO:0000313" key="26">
    <source>
        <dbReference type="RefSeq" id="XP_033354590.1"/>
    </source>
</evidence>
<evidence type="ECO:0000256" key="17">
    <source>
        <dbReference type="ARBA" id="ARBA00047287"/>
    </source>
</evidence>
<sequence length="828" mass="93095">MRNEGSRITNDILSKWCSGQSNTLMRPERRKFRRVHGLELPLHPQQVTGWVVILIIVVNTFAVLTPLLEPNLRPIFSIAIAAIFFTHICSHLAVLLLDPADPRVRSQPTNKVLPEFDREKHSHVIEDGRCHLCNINTESKRTKHCSICNKCIVRFDHHCKWLNNCIGARNYRAFLVCLISAILASLFVTGLSVIELSSSLFFDRLSNLTMENNTTDPVIPFIVPASDTTLIIAISAIGILSAIVAILLLHLCFFHGYIACLGLTTYEYVRKKREKNSVAAAVAIAAAATAAAAAAAAAASTTSTSTNTTITAATTTTTAATLTNQPTTVTDDASTITVQQIVAESTSTRMSSVSVNTSDQLATDSATSETNIWENVLSSPRYVVAPMVDASELAWRLLSRRHGAHLCYTPMLHSSVFCRDPKYRREALTSTVEDRPLIVQFCGNDPNTLLEAALLAEPYCDAVDINIGCPQAIAKRGRYGAFLQDDWDLLRRIVSTLSKSLRVPVTCKLRVFAEIDKTVKYAQMLETAGARLLTVHGRTREQKGPLTGIASWDHIKAVRQAVTIPVFANGNIQCLQDIERCIEETGVHGVMSAEGNLYNPYIFEACYPPSWEPALEYLDLVERYPAPPSYIRGHLFKLFQHTLCLAENKEERENLARNSTMESFRNVVYALRDRYLPYHEGHLIWQEEMSNHNLKLPPWLCQPYIRHLPEENIQKLEIEKIEMQNETVKRKFRDEEGNEISRKRLKKLKRIARRPNRPAIIVKRGSDLCCDCPNPVSHKCVHKLCRQCCRNKCFIENLDCAGHRNLTKTRRQMAIEFAAKRKAIQDKI</sequence>
<feature type="transmembrane region" description="Helical" evidence="22">
    <location>
        <begin position="230"/>
        <end position="257"/>
    </location>
</feature>
<evidence type="ECO:0000256" key="12">
    <source>
        <dbReference type="ARBA" id="ARBA00023002"/>
    </source>
</evidence>
<dbReference type="InterPro" id="IPR001594">
    <property type="entry name" value="Palmitoyltrfase_DHHC"/>
</dbReference>
<keyword evidence="14 22" id="KW-0472">Membrane</keyword>
<dbReference type="GO" id="GO:0005634">
    <property type="term" value="C:nucleus"/>
    <property type="evidence" value="ECO:0007669"/>
    <property type="project" value="UniProtKB-SubCell"/>
</dbReference>
<dbReference type="InterPro" id="IPR035587">
    <property type="entry name" value="DUS-like_FMN-bd"/>
</dbReference>
<keyword evidence="25" id="KW-1185">Reference proteome</keyword>
<evidence type="ECO:0000256" key="2">
    <source>
        <dbReference type="ARBA" id="ARBA00004123"/>
    </source>
</evidence>
<comment type="similarity">
    <text evidence="22">Belongs to the DHHC palmitoyltransferase family.</text>
</comment>
<comment type="catalytic activity">
    <reaction evidence="20">
        <text>5,6-dihydrouridine(17) in tRNA + NADP(+) = uridine(17) in tRNA + NADPH + H(+)</text>
        <dbReference type="Rhea" id="RHEA:53368"/>
        <dbReference type="Rhea" id="RHEA-COMP:13541"/>
        <dbReference type="Rhea" id="RHEA-COMP:13542"/>
        <dbReference type="ChEBI" id="CHEBI:15378"/>
        <dbReference type="ChEBI" id="CHEBI:57783"/>
        <dbReference type="ChEBI" id="CHEBI:58349"/>
        <dbReference type="ChEBI" id="CHEBI:65315"/>
        <dbReference type="ChEBI" id="CHEBI:74443"/>
        <dbReference type="EC" id="1.3.1.88"/>
    </reaction>
    <physiologicalReaction direction="right-to-left" evidence="20">
        <dbReference type="Rhea" id="RHEA:53370"/>
    </physiologicalReaction>
</comment>
<feature type="transmembrane region" description="Helical" evidence="22">
    <location>
        <begin position="47"/>
        <end position="68"/>
    </location>
</feature>
<keyword evidence="9" id="KW-0819">tRNA processing</keyword>
<keyword evidence="22" id="KW-0012">Acyltransferase</keyword>
<keyword evidence="8 22" id="KW-0812">Transmembrane</keyword>
<dbReference type="RefSeq" id="XP_033354591.1">
    <property type="nucleotide sequence ID" value="XM_033498700.1"/>
</dbReference>
<evidence type="ECO:0000256" key="19">
    <source>
        <dbReference type="ARBA" id="ARBA00048934"/>
    </source>
</evidence>
<dbReference type="EC" id="2.3.1.225" evidence="22"/>
<comment type="catalytic activity">
    <reaction evidence="22">
        <text>L-cysteinyl-[protein] + hexadecanoyl-CoA = S-hexadecanoyl-L-cysteinyl-[protein] + CoA</text>
        <dbReference type="Rhea" id="RHEA:36683"/>
        <dbReference type="Rhea" id="RHEA-COMP:10131"/>
        <dbReference type="Rhea" id="RHEA-COMP:11032"/>
        <dbReference type="ChEBI" id="CHEBI:29950"/>
        <dbReference type="ChEBI" id="CHEBI:57287"/>
        <dbReference type="ChEBI" id="CHEBI:57379"/>
        <dbReference type="ChEBI" id="CHEBI:74151"/>
        <dbReference type="EC" id="2.3.1.225"/>
    </reaction>
</comment>
<dbReference type="RefSeq" id="XP_033354592.1">
    <property type="nucleotide sequence ID" value="XM_033498701.1"/>
</dbReference>
<feature type="transmembrane region" description="Helical" evidence="22">
    <location>
        <begin position="173"/>
        <end position="194"/>
    </location>
</feature>
<dbReference type="PROSITE" id="PS50216">
    <property type="entry name" value="DHHC"/>
    <property type="match status" value="1"/>
</dbReference>
<dbReference type="SUPFAM" id="SSF51395">
    <property type="entry name" value="FMN-linked oxidoreductases"/>
    <property type="match status" value="1"/>
</dbReference>
<dbReference type="PANTHER" id="PTHR11082:SF5">
    <property type="entry name" value="TRNA-DIHYDROURIDINE(16_17) SYNTHASE [NAD(P)(+)]-LIKE"/>
    <property type="match status" value="1"/>
</dbReference>
<dbReference type="InterPro" id="IPR013785">
    <property type="entry name" value="Aldolase_TIM"/>
</dbReference>
<dbReference type="Gene3D" id="3.20.20.70">
    <property type="entry name" value="Aldolase class I"/>
    <property type="match status" value="1"/>
</dbReference>
<dbReference type="InterPro" id="IPR018517">
    <property type="entry name" value="tRNA_hU_synthase_CS"/>
</dbReference>
<gene>
    <name evidence="26 27 28 29 30" type="primary">LOC117236071</name>
</gene>
<comment type="domain">
    <text evidence="22">The DHHC domain is required for palmitoyltransferase activity.</text>
</comment>
<feature type="domain" description="Palmitoyltransferase DHHC" evidence="24">
    <location>
        <begin position="129"/>
        <end position="271"/>
    </location>
</feature>
<comment type="subcellular location">
    <subcellularLocation>
        <location evidence="4">Cytoplasm</location>
    </subcellularLocation>
    <subcellularLocation>
        <location evidence="3">Membrane</location>
        <topology evidence="3">Multi-pass membrane protein</topology>
    </subcellularLocation>
    <subcellularLocation>
        <location evidence="2">Nucleus</location>
    </subcellularLocation>
</comment>
<reference evidence="26 27" key="1">
    <citation type="submission" date="2025-04" db="UniProtKB">
        <authorList>
            <consortium name="RefSeq"/>
        </authorList>
    </citation>
    <scope>IDENTIFICATION</scope>
    <source>
        <tissue evidence="26 27">Muscle</tissue>
    </source>
</reference>